<dbReference type="PANTHER" id="PTHR42806:SF1">
    <property type="entry name" value="GLYCINE DEHYDROGENASE (DECARBOXYLATING)"/>
    <property type="match status" value="1"/>
</dbReference>
<dbReference type="AlphaFoldDB" id="A0A9X3N032"/>
<proteinExistence type="inferred from homology"/>
<dbReference type="InterPro" id="IPR015424">
    <property type="entry name" value="PyrdxlP-dep_Trfase"/>
</dbReference>
<evidence type="ECO:0000256" key="1">
    <source>
        <dbReference type="ARBA" id="ARBA00023002"/>
    </source>
</evidence>
<comment type="caution">
    <text evidence="4">The sequence shown here is derived from an EMBL/GenBank/DDBJ whole genome shotgun (WGS) entry which is preliminary data.</text>
</comment>
<organism evidence="4 5">
    <name type="scientific">Solirubrobacter ginsenosidimutans</name>
    <dbReference type="NCBI Taxonomy" id="490573"/>
    <lineage>
        <taxon>Bacteria</taxon>
        <taxon>Bacillati</taxon>
        <taxon>Actinomycetota</taxon>
        <taxon>Thermoleophilia</taxon>
        <taxon>Solirubrobacterales</taxon>
        <taxon>Solirubrobacteraceae</taxon>
        <taxon>Solirubrobacter</taxon>
    </lineage>
</organism>
<dbReference type="GO" id="GO:0019464">
    <property type="term" value="P:glycine decarboxylation via glycine cleavage system"/>
    <property type="evidence" value="ECO:0007669"/>
    <property type="project" value="UniProtKB-UniRule"/>
</dbReference>
<dbReference type="RefSeq" id="WP_270044082.1">
    <property type="nucleotide sequence ID" value="NZ_JAPDOD010000038.1"/>
</dbReference>
<keyword evidence="5" id="KW-1185">Reference proteome</keyword>
<dbReference type="EC" id="1.4.4.2" evidence="2"/>
<comment type="function">
    <text evidence="2">The glycine cleavage system catalyzes the degradation of glycine. The P protein binds the alpha-amino group of glycine through its pyridoxal phosphate cofactor; CO(2) is released and the remaining methylamine moiety is then transferred to the lipoamide cofactor of the H protein.</text>
</comment>
<dbReference type="Proteomes" id="UP001149140">
    <property type="component" value="Unassembled WGS sequence"/>
</dbReference>
<sequence>MSRYTSATEADRQEMLAAVGVETIDDLFADVPEGVRLGRALDLPPGKPEQEVYAKLRDLAAKNVSAEDELSFLGAGMYDHYVPALIDSILQRSEFLTPYTPYQPEISQGGLQVMFEYQTAISELTGLPVSNASVYEGPSAIAAAGWLAHTHTKKTRFLVSEGLHPHSRETLETTSAGWGTTIETIPLANGLTDLQDVGDDVAAVFLGQPNFYGAIEDLETLSPIARATGALLIVQCDPLTLGVLRPPGDFDVDIAVGEGQTLGNRLDFGGPSFGFFAAKQDYIRRMPGRIAGETTDVDGRRGFVLTLQTREQHIRREKATHNICTSQALNALAGVIYLSWLGREGIVELGELLVSRTHYARETLTALDGVEALHDQPVVREFALKLAKPAAEVVEFCAERGVNPGHPVGEDVLLVAITEQRSKADIDRLAEVLTEALA</sequence>
<protein>
    <recommendedName>
        <fullName evidence="2">Probable glycine dehydrogenase (decarboxylating) subunit 1</fullName>
        <ecNumber evidence="2">1.4.4.2</ecNumber>
    </recommendedName>
    <alternativeName>
        <fullName evidence="2">Glycine cleavage system P-protein subunit 1</fullName>
    </alternativeName>
    <alternativeName>
        <fullName evidence="2">Glycine decarboxylase subunit 1</fullName>
    </alternativeName>
    <alternativeName>
        <fullName evidence="2">Glycine dehydrogenase (aminomethyl-transferring) subunit 1</fullName>
    </alternativeName>
</protein>
<dbReference type="EMBL" id="JAPDOD010000038">
    <property type="protein sequence ID" value="MDA0164831.1"/>
    <property type="molecule type" value="Genomic_DNA"/>
</dbReference>
<comment type="catalytic activity">
    <reaction evidence="2">
        <text>N(6)-[(R)-lipoyl]-L-lysyl-[glycine-cleavage complex H protein] + glycine + H(+) = N(6)-[(R)-S(8)-aminomethyldihydrolipoyl]-L-lysyl-[glycine-cleavage complex H protein] + CO2</text>
        <dbReference type="Rhea" id="RHEA:24304"/>
        <dbReference type="Rhea" id="RHEA-COMP:10494"/>
        <dbReference type="Rhea" id="RHEA-COMP:10495"/>
        <dbReference type="ChEBI" id="CHEBI:15378"/>
        <dbReference type="ChEBI" id="CHEBI:16526"/>
        <dbReference type="ChEBI" id="CHEBI:57305"/>
        <dbReference type="ChEBI" id="CHEBI:83099"/>
        <dbReference type="ChEBI" id="CHEBI:83143"/>
        <dbReference type="EC" id="1.4.4.2"/>
    </reaction>
</comment>
<keyword evidence="1 2" id="KW-0560">Oxidoreductase</keyword>
<dbReference type="GO" id="GO:0009116">
    <property type="term" value="P:nucleoside metabolic process"/>
    <property type="evidence" value="ECO:0007669"/>
    <property type="project" value="InterPro"/>
</dbReference>
<dbReference type="Pfam" id="PF02347">
    <property type="entry name" value="GDC-P"/>
    <property type="match status" value="1"/>
</dbReference>
<dbReference type="Gene3D" id="3.40.640.10">
    <property type="entry name" value="Type I PLP-dependent aspartate aminotransferase-like (Major domain)"/>
    <property type="match status" value="1"/>
</dbReference>
<dbReference type="InterPro" id="IPR049315">
    <property type="entry name" value="GDC-P_N"/>
</dbReference>
<dbReference type="NCBIfam" id="NF001696">
    <property type="entry name" value="PRK00451.1"/>
    <property type="match status" value="1"/>
</dbReference>
<feature type="domain" description="Glycine cleavage system P-protein N-terminal" evidence="3">
    <location>
        <begin position="3"/>
        <end position="433"/>
    </location>
</feature>
<dbReference type="GO" id="GO:0004375">
    <property type="term" value="F:glycine dehydrogenase (decarboxylating) activity"/>
    <property type="evidence" value="ECO:0007669"/>
    <property type="project" value="UniProtKB-EC"/>
</dbReference>
<dbReference type="PANTHER" id="PTHR42806">
    <property type="entry name" value="GLYCINE CLEAVAGE SYSTEM P-PROTEIN"/>
    <property type="match status" value="1"/>
</dbReference>
<name>A0A9X3N032_9ACTN</name>
<reference evidence="4" key="1">
    <citation type="submission" date="2022-10" db="EMBL/GenBank/DDBJ databases">
        <title>The WGS of Solirubrobacter ginsenosidimutans DSM 21036.</title>
        <authorList>
            <person name="Jiang Z."/>
        </authorList>
    </citation>
    <scope>NUCLEOTIDE SEQUENCE</scope>
    <source>
        <strain evidence="4">DSM 21036</strain>
    </source>
</reference>
<dbReference type="InterPro" id="IPR015422">
    <property type="entry name" value="PyrdxlP-dep_Trfase_small"/>
</dbReference>
<dbReference type="InterPro" id="IPR023010">
    <property type="entry name" value="GcvPA"/>
</dbReference>
<dbReference type="Gene3D" id="3.90.1150.10">
    <property type="entry name" value="Aspartate Aminotransferase, domain 1"/>
    <property type="match status" value="1"/>
</dbReference>
<evidence type="ECO:0000259" key="3">
    <source>
        <dbReference type="Pfam" id="PF02347"/>
    </source>
</evidence>
<evidence type="ECO:0000313" key="4">
    <source>
        <dbReference type="EMBL" id="MDA0164831.1"/>
    </source>
</evidence>
<gene>
    <name evidence="2 4" type="primary">gcvPA</name>
    <name evidence="4" type="ORF">OM076_31470</name>
</gene>
<dbReference type="SUPFAM" id="SSF53383">
    <property type="entry name" value="PLP-dependent transferases"/>
    <property type="match status" value="1"/>
</dbReference>
<accession>A0A9X3N032</accession>
<dbReference type="PIRSF" id="PIRSF006815">
    <property type="entry name" value="GcvPA"/>
    <property type="match status" value="1"/>
</dbReference>
<evidence type="ECO:0000256" key="2">
    <source>
        <dbReference type="HAMAP-Rule" id="MF_00712"/>
    </source>
</evidence>
<comment type="similarity">
    <text evidence="2">Belongs to the GcvP family. N-terminal subunit subfamily.</text>
</comment>
<evidence type="ECO:0000313" key="5">
    <source>
        <dbReference type="Proteomes" id="UP001149140"/>
    </source>
</evidence>
<dbReference type="InterPro" id="IPR015421">
    <property type="entry name" value="PyrdxlP-dep_Trfase_major"/>
</dbReference>
<comment type="subunit">
    <text evidence="2">The glycine cleavage system is composed of four proteins: P, T, L and H. In this organism, the P 'protein' is a heterodimer of two subunits.</text>
</comment>
<dbReference type="HAMAP" id="MF_00712">
    <property type="entry name" value="GcvPA"/>
    <property type="match status" value="1"/>
</dbReference>